<keyword evidence="3" id="KW-1185">Reference proteome</keyword>
<keyword evidence="1" id="KW-1133">Transmembrane helix</keyword>
<gene>
    <name evidence="2" type="ORF">F8M41_017507</name>
</gene>
<feature type="transmembrane region" description="Helical" evidence="1">
    <location>
        <begin position="859"/>
        <end position="884"/>
    </location>
</feature>
<evidence type="ECO:0000313" key="2">
    <source>
        <dbReference type="EMBL" id="KAF0514781.1"/>
    </source>
</evidence>
<protein>
    <submittedName>
        <fullName evidence="2">Uncharacterized protein</fullName>
    </submittedName>
</protein>
<feature type="transmembrane region" description="Helical" evidence="1">
    <location>
        <begin position="718"/>
        <end position="739"/>
    </location>
</feature>
<accession>A0A8H4AMY2</accession>
<comment type="caution">
    <text evidence="2">The sequence shown here is derived from an EMBL/GenBank/DDBJ whole genome shotgun (WGS) entry which is preliminary data.</text>
</comment>
<keyword evidence="1" id="KW-0472">Membrane</keyword>
<feature type="transmembrane region" description="Helical" evidence="1">
    <location>
        <begin position="5"/>
        <end position="26"/>
    </location>
</feature>
<feature type="transmembrane region" description="Helical" evidence="1">
    <location>
        <begin position="687"/>
        <end position="706"/>
    </location>
</feature>
<dbReference type="EMBL" id="WTPW01000404">
    <property type="protein sequence ID" value="KAF0514781.1"/>
    <property type="molecule type" value="Genomic_DNA"/>
</dbReference>
<sequence length="893" mass="100556">MISKIFIYVMVLVLILSPGFLVISGVDEPFLSSNSKISDVKQFSDGKLIILTENNTEFKLIFRNGTIKTFSNFKNLTNDVPTQIFPLSDDLMIIMFCNIGTPCTNGTIIDLNGNVINENVQLGGITTLTTNNMLDVGFLGVSYTNNTIRWIKFRFPQNDAESNLQINSGTIHAHANYSIKNVTLFNNIDGSHAIVYSSFLSSIHEDLVYISNPSYFTTSICFYNEDTKIVNDPIQIYDSLQNKVNQTTFICRSDFISNNSTSNICIIGLNYSPSSNITTNIATITDLWLISFSSLGTVFQSKSFVYHALDRNASGGISPTIIPSDTQYDITPLPFGELLAINSGVNTSIQGPNNTLEHVAFYDVIYSNRSYGPGLPLKQTIDVGSGLIKFGVMPNNTAWFLIKSEENSSNSSNWNLIIRDITKINYDAGYENPNIISTNPARNTLNSTVLVPFKITTFNISFSIQVIRSTGNISIYQSDNLRQIFPTNSKYCTTYNGSSTISGMILSCTILPSTFNRENQTYMITAENNFVKSASNNEPLIGIEKDIWMVSTSQRSITYQAIESTTGTLRLTEDGTNYYKKLSSKKHFFEMLQNQLVDCIPLYDMNRLVSTNRATTDPNFHKQFLVGFLINQADSLTDPDVKTIITDLNTLIINKDASCLVKQNLSIFLDSTYGFQQSPNLWNEIKFYLLGLGAICLIFVAIYLWSRKYYPEGDTFSIFKVTLITADFVLNVLFILTNGHEFDDLFISSLSFLILQIVINLNLTLIILTRETRDNFQFREWFTENSNILAVLTILSGADIESLTLFCSMFGGYKIFSAPFSINAINWINYGSILNIFIEDLPQLIIQIIYRDRVFTYSILPFLTLIISSIMLAIDVLSKVYYFIIKYHHKTSY</sequence>
<organism evidence="2 3">
    <name type="scientific">Gigaspora margarita</name>
    <dbReference type="NCBI Taxonomy" id="4874"/>
    <lineage>
        <taxon>Eukaryota</taxon>
        <taxon>Fungi</taxon>
        <taxon>Fungi incertae sedis</taxon>
        <taxon>Mucoromycota</taxon>
        <taxon>Glomeromycotina</taxon>
        <taxon>Glomeromycetes</taxon>
        <taxon>Diversisporales</taxon>
        <taxon>Gigasporaceae</taxon>
        <taxon>Gigaspora</taxon>
    </lineage>
</organism>
<reference evidence="2 3" key="1">
    <citation type="journal article" date="2019" name="Environ. Microbiol.">
        <title>At the nexus of three kingdoms: the genome of the mycorrhizal fungus Gigaspora margarita provides insights into plant, endobacterial and fungal interactions.</title>
        <authorList>
            <person name="Venice F."/>
            <person name="Ghignone S."/>
            <person name="Salvioli di Fossalunga A."/>
            <person name="Amselem J."/>
            <person name="Novero M."/>
            <person name="Xianan X."/>
            <person name="Sedzielewska Toro K."/>
            <person name="Morin E."/>
            <person name="Lipzen A."/>
            <person name="Grigoriev I.V."/>
            <person name="Henrissat B."/>
            <person name="Martin F.M."/>
            <person name="Bonfante P."/>
        </authorList>
    </citation>
    <scope>NUCLEOTIDE SEQUENCE [LARGE SCALE GENOMIC DNA]</scope>
    <source>
        <strain evidence="2 3">BEG34</strain>
    </source>
</reference>
<proteinExistence type="predicted"/>
<name>A0A8H4AMY2_GIGMA</name>
<dbReference type="OrthoDB" id="2374553at2759"/>
<dbReference type="Proteomes" id="UP000439903">
    <property type="component" value="Unassembled WGS sequence"/>
</dbReference>
<evidence type="ECO:0000313" key="3">
    <source>
        <dbReference type="Proteomes" id="UP000439903"/>
    </source>
</evidence>
<keyword evidence="1" id="KW-0812">Transmembrane</keyword>
<feature type="transmembrane region" description="Helical" evidence="1">
    <location>
        <begin position="745"/>
        <end position="768"/>
    </location>
</feature>
<dbReference type="AlphaFoldDB" id="A0A8H4AMY2"/>
<evidence type="ECO:0000256" key="1">
    <source>
        <dbReference type="SAM" id="Phobius"/>
    </source>
</evidence>